<accession>A0A158DSN6</accession>
<gene>
    <name evidence="1" type="ORF">AWB75_07132</name>
</gene>
<name>A0A158DSN6_9BURK</name>
<dbReference type="RefSeq" id="WP_061128692.1">
    <property type="nucleotide sequence ID" value="NZ_FCOF02000104.1"/>
</dbReference>
<proteinExistence type="predicted"/>
<evidence type="ECO:0000313" key="2">
    <source>
        <dbReference type="Proteomes" id="UP000054870"/>
    </source>
</evidence>
<protein>
    <submittedName>
        <fullName evidence="1">Uncharacterized protein</fullName>
    </submittedName>
</protein>
<sequence length="105" mass="11761">MSPFTTEVAISLLKLGSAEPSNSDAFVLHFPALFRRSRTPLLPLSGRSETHNVIKHRLAIFKIRKTGNVEKKVRDNAGMKATVDFEPLLGQTLLERVDRQTVEAF</sequence>
<dbReference type="AlphaFoldDB" id="A0A158DSN6"/>
<reference evidence="1" key="1">
    <citation type="submission" date="2016-01" db="EMBL/GenBank/DDBJ databases">
        <authorList>
            <person name="Peeters C."/>
        </authorList>
    </citation>
    <scope>NUCLEOTIDE SEQUENCE [LARGE SCALE GENOMIC DNA]</scope>
    <source>
        <strain evidence="1">LMG 29318</strain>
    </source>
</reference>
<comment type="caution">
    <text evidence="1">The sequence shown here is derived from an EMBL/GenBank/DDBJ whole genome shotgun (WGS) entry which is preliminary data.</text>
</comment>
<evidence type="ECO:0000313" key="1">
    <source>
        <dbReference type="EMBL" id="SAK97595.1"/>
    </source>
</evidence>
<keyword evidence="2" id="KW-1185">Reference proteome</keyword>
<dbReference type="Proteomes" id="UP000054870">
    <property type="component" value="Unassembled WGS sequence"/>
</dbReference>
<dbReference type="EMBL" id="FCOF02000104">
    <property type="protein sequence ID" value="SAK97595.1"/>
    <property type="molecule type" value="Genomic_DNA"/>
</dbReference>
<organism evidence="1 2">
    <name type="scientific">Caballeronia catudaia</name>
    <dbReference type="NCBI Taxonomy" id="1777136"/>
    <lineage>
        <taxon>Bacteria</taxon>
        <taxon>Pseudomonadati</taxon>
        <taxon>Pseudomonadota</taxon>
        <taxon>Betaproteobacteria</taxon>
        <taxon>Burkholderiales</taxon>
        <taxon>Burkholderiaceae</taxon>
        <taxon>Caballeronia</taxon>
    </lineage>
</organism>